<comment type="caution">
    <text evidence="1">The sequence shown here is derived from an EMBL/GenBank/DDBJ whole genome shotgun (WGS) entry which is preliminary data.</text>
</comment>
<evidence type="ECO:0000313" key="2">
    <source>
        <dbReference type="Proteomes" id="UP001157134"/>
    </source>
</evidence>
<organism evidence="1 2">
    <name type="scientific">Thalassotalea loyana</name>
    <dbReference type="NCBI Taxonomy" id="280483"/>
    <lineage>
        <taxon>Bacteria</taxon>
        <taxon>Pseudomonadati</taxon>
        <taxon>Pseudomonadota</taxon>
        <taxon>Gammaproteobacteria</taxon>
        <taxon>Alteromonadales</taxon>
        <taxon>Colwelliaceae</taxon>
        <taxon>Thalassotalea</taxon>
    </lineage>
</organism>
<keyword evidence="2" id="KW-1185">Reference proteome</keyword>
<dbReference type="EMBL" id="BSSV01000004">
    <property type="protein sequence ID" value="GLX85764.1"/>
    <property type="molecule type" value="Genomic_DNA"/>
</dbReference>
<evidence type="ECO:0000313" key="1">
    <source>
        <dbReference type="EMBL" id="GLX85764.1"/>
    </source>
</evidence>
<protein>
    <submittedName>
        <fullName evidence="1">Uncharacterized protein</fullName>
    </submittedName>
</protein>
<dbReference type="RefSeq" id="WP_284298185.1">
    <property type="nucleotide sequence ID" value="NZ_BSSV01000004.1"/>
</dbReference>
<accession>A0ABQ6HE02</accession>
<gene>
    <name evidence="1" type="ORF">tloyanaT_20160</name>
</gene>
<reference evidence="1 2" key="1">
    <citation type="submission" date="2023-03" db="EMBL/GenBank/DDBJ databases">
        <title>Thalassotalea loyana LMG 22536T draft genome sequence.</title>
        <authorList>
            <person name="Sawabe T."/>
        </authorList>
    </citation>
    <scope>NUCLEOTIDE SEQUENCE [LARGE SCALE GENOMIC DNA]</scope>
    <source>
        <strain evidence="1 2">LMG 22536</strain>
    </source>
</reference>
<name>A0ABQ6HE02_9GAMM</name>
<dbReference type="Proteomes" id="UP001157134">
    <property type="component" value="Unassembled WGS sequence"/>
</dbReference>
<proteinExistence type="predicted"/>
<sequence>MTQALLWQNDVEHNDEYAKLCNALYERELAVLAVADTSSVQGLQSRLKSLPYYIKRTADYMTLCESPMTLDVQNGSWTLKQPTKMPDFATDHEGILAWYAAKPLPLGLVIPFQTNTGFVLDSIDRVDIANNRFRTNTHGWFHLDKPMPNTLEEKGWQIIKPAKKVMMLACAGHRWVNQQKIQPKRLSLRELLLSCNIHWKNLRKAAPPLR</sequence>